<evidence type="ECO:0000256" key="9">
    <source>
        <dbReference type="ARBA" id="ARBA00023136"/>
    </source>
</evidence>
<name>A0A1H5NN16_9PSED</name>
<dbReference type="GO" id="GO:0046872">
    <property type="term" value="F:metal ion binding"/>
    <property type="evidence" value="ECO:0007669"/>
    <property type="project" value="UniProtKB-KW"/>
</dbReference>
<proteinExistence type="inferred from homology"/>
<evidence type="ECO:0000256" key="8">
    <source>
        <dbReference type="ARBA" id="ARBA00022989"/>
    </source>
</evidence>
<evidence type="ECO:0000256" key="7">
    <source>
        <dbReference type="ARBA" id="ARBA00022967"/>
    </source>
</evidence>
<keyword evidence="4 12" id="KW-0479">Metal-binding</keyword>
<dbReference type="GO" id="GO:0016887">
    <property type="term" value="F:ATP hydrolysis activity"/>
    <property type="evidence" value="ECO:0007669"/>
    <property type="project" value="InterPro"/>
</dbReference>
<dbReference type="InterPro" id="IPR036412">
    <property type="entry name" value="HAD-like_sf"/>
</dbReference>
<dbReference type="SUPFAM" id="SSF81653">
    <property type="entry name" value="Calcium ATPase, transduction domain A"/>
    <property type="match status" value="1"/>
</dbReference>
<feature type="transmembrane region" description="Helical" evidence="12">
    <location>
        <begin position="248"/>
        <end position="266"/>
    </location>
</feature>
<evidence type="ECO:0000259" key="14">
    <source>
        <dbReference type="PROSITE" id="PS50846"/>
    </source>
</evidence>
<dbReference type="InterPro" id="IPR001757">
    <property type="entry name" value="P_typ_ATPase"/>
</dbReference>
<dbReference type="InterPro" id="IPR008250">
    <property type="entry name" value="ATPase_P-typ_transduc_dom_A_sf"/>
</dbReference>
<comment type="subcellular location">
    <subcellularLocation>
        <location evidence="12">Cell membrane</location>
    </subcellularLocation>
    <subcellularLocation>
        <location evidence="1">Membrane</location>
        <topology evidence="1">Multi-pass membrane protein</topology>
    </subcellularLocation>
</comment>
<dbReference type="SUPFAM" id="SSF81665">
    <property type="entry name" value="Calcium ATPase, transmembrane domain M"/>
    <property type="match status" value="1"/>
</dbReference>
<evidence type="ECO:0000256" key="6">
    <source>
        <dbReference type="ARBA" id="ARBA00022840"/>
    </source>
</evidence>
<evidence type="ECO:0000256" key="13">
    <source>
        <dbReference type="SAM" id="MobiDB-lite"/>
    </source>
</evidence>
<feature type="transmembrane region" description="Helical" evidence="12">
    <location>
        <begin position="740"/>
        <end position="756"/>
    </location>
</feature>
<evidence type="ECO:0000256" key="12">
    <source>
        <dbReference type="RuleBase" id="RU362081"/>
    </source>
</evidence>
<dbReference type="SUPFAM" id="SSF56784">
    <property type="entry name" value="HAD-like"/>
    <property type="match status" value="1"/>
</dbReference>
<evidence type="ECO:0000256" key="1">
    <source>
        <dbReference type="ARBA" id="ARBA00004141"/>
    </source>
</evidence>
<comment type="catalytic activity">
    <reaction evidence="11">
        <text>Zn(2+)(in) + ATP + H2O = Zn(2+)(out) + ADP + phosphate + H(+)</text>
        <dbReference type="Rhea" id="RHEA:20621"/>
        <dbReference type="ChEBI" id="CHEBI:15377"/>
        <dbReference type="ChEBI" id="CHEBI:15378"/>
        <dbReference type="ChEBI" id="CHEBI:29105"/>
        <dbReference type="ChEBI" id="CHEBI:30616"/>
        <dbReference type="ChEBI" id="CHEBI:43474"/>
        <dbReference type="ChEBI" id="CHEBI:456216"/>
        <dbReference type="EC" id="7.2.2.12"/>
    </reaction>
</comment>
<keyword evidence="5 12" id="KW-0547">Nucleotide-binding</keyword>
<dbReference type="Gene3D" id="2.70.150.10">
    <property type="entry name" value="Calcium-transporting ATPase, cytoplasmic transduction domain A"/>
    <property type="match status" value="1"/>
</dbReference>
<dbReference type="Pfam" id="PF00122">
    <property type="entry name" value="E1-E2_ATPase"/>
    <property type="match status" value="1"/>
</dbReference>
<keyword evidence="3 12" id="KW-0812">Transmembrane</keyword>
<dbReference type="NCBIfam" id="TIGR01494">
    <property type="entry name" value="ATPase_P-type"/>
    <property type="match status" value="1"/>
</dbReference>
<feature type="transmembrane region" description="Helical" evidence="12">
    <location>
        <begin position="226"/>
        <end position="242"/>
    </location>
</feature>
<comment type="similarity">
    <text evidence="2 12">Belongs to the cation transport ATPase (P-type) (TC 3.A.3) family. Type IB subfamily.</text>
</comment>
<dbReference type="PROSITE" id="PS50846">
    <property type="entry name" value="HMA_2"/>
    <property type="match status" value="1"/>
</dbReference>
<keyword evidence="12" id="KW-1003">Cell membrane</keyword>
<dbReference type="PANTHER" id="PTHR48085:SF5">
    <property type="entry name" value="CADMIUM_ZINC-TRANSPORTING ATPASE HMA4-RELATED"/>
    <property type="match status" value="1"/>
</dbReference>
<dbReference type="EMBL" id="FNTY01000002">
    <property type="protein sequence ID" value="SEF02834.1"/>
    <property type="molecule type" value="Genomic_DNA"/>
</dbReference>
<evidence type="ECO:0000256" key="3">
    <source>
        <dbReference type="ARBA" id="ARBA00022692"/>
    </source>
</evidence>
<dbReference type="PROSITE" id="PS00154">
    <property type="entry name" value="ATPASE_E1_E2"/>
    <property type="match status" value="1"/>
</dbReference>
<dbReference type="Proteomes" id="UP000198985">
    <property type="component" value="Unassembled WGS sequence"/>
</dbReference>
<reference evidence="15 16" key="1">
    <citation type="submission" date="2016-10" db="EMBL/GenBank/DDBJ databases">
        <authorList>
            <person name="de Groot N.N."/>
        </authorList>
    </citation>
    <scope>NUCLEOTIDE SEQUENCE [LARGE SCALE GENOMIC DNA]</scope>
    <source>
        <strain evidence="15 16">BS3662</strain>
    </source>
</reference>
<dbReference type="InterPro" id="IPR044492">
    <property type="entry name" value="P_typ_ATPase_HD_dom"/>
</dbReference>
<dbReference type="InterPro" id="IPR023298">
    <property type="entry name" value="ATPase_P-typ_TM_dom_sf"/>
</dbReference>
<keyword evidence="9 12" id="KW-0472">Membrane</keyword>
<accession>A0A1H5NN16</accession>
<keyword evidence="8 12" id="KW-1133">Transmembrane helix</keyword>
<dbReference type="Gene3D" id="3.40.1110.10">
    <property type="entry name" value="Calcium-transporting ATPase, cytoplasmic domain N"/>
    <property type="match status" value="1"/>
</dbReference>
<dbReference type="SFLD" id="SFLDG00002">
    <property type="entry name" value="C1.7:_P-type_atpase_like"/>
    <property type="match status" value="1"/>
</dbReference>
<evidence type="ECO:0000313" key="15">
    <source>
        <dbReference type="EMBL" id="SEF02834.1"/>
    </source>
</evidence>
<feature type="region of interest" description="Disordered" evidence="13">
    <location>
        <begin position="21"/>
        <end position="52"/>
    </location>
</feature>
<dbReference type="InterPro" id="IPR051014">
    <property type="entry name" value="Cation_Transport_ATPase_IB"/>
</dbReference>
<feature type="transmembrane region" description="Helical" evidence="12">
    <location>
        <begin position="425"/>
        <end position="454"/>
    </location>
</feature>
<dbReference type="EC" id="7.2.2.12" evidence="10"/>
<evidence type="ECO:0000256" key="10">
    <source>
        <dbReference type="ARBA" id="ARBA00039097"/>
    </source>
</evidence>
<feature type="transmembrane region" description="Helical" evidence="12">
    <location>
        <begin position="762"/>
        <end position="784"/>
    </location>
</feature>
<dbReference type="Pfam" id="PF00702">
    <property type="entry name" value="Hydrolase"/>
    <property type="match status" value="1"/>
</dbReference>
<dbReference type="InterPro" id="IPR059000">
    <property type="entry name" value="ATPase_P-type_domA"/>
</dbReference>
<sequence>MNQENKLKPVLRLHVQKKEECCGSDHRHGSVDAAEPRHHKEHGHDHDHDHKHEHAHDHADACCPHGTQATEGVAIIKSSPAPEGTNRVRYRIDKMDCPTEERLIRNRLEPMSGIVRLDFNLLNRELTVHHRLDDPQSIVTALVALDMGPSLLEAGAAPSAVPPALSAKLKGLLAISGLAAIAAEVIAWTTGQEGSWPVMVLAALSILSAGLPTLKKGWIAIKNFTLNIYFLMSLAVVGALVIGKWPEAAMVVFLFAIAEAIEALSLERARNAIKSLTALAPETAEVMIDGGWKDQPVASVLLGSRIRVRTGSRVPLDASVESGRAALDQAPITGESLPVDKQVGDPLYAGSIVTDGVVEATVTAVAGESTLARIASAIQDAQSQRAPTQRFVDQFARYYTPAVVVLALLVAVLGPVLIGGTWGNWLYQALVLLVIACPCALVVSTPITVVSGLAAAAKHGILIKGGAYLESGRLLKVVALDKTGTLTQGKPILTDTEPFGDLPIGMALKIAASLDDHSTHPVAKALVSGWKLQQPDASTLPVEDFGVLNGRGVKGTIDGQSWHLGNHRLVEELGVCSPALEARLSLLENAGKTVIVLCATSGPVAIFAVADTIRPESIAAVTALKALNVVPVMLTGDNPATAKSIAAQLGIQDARGNLMPEDKQAAVAELKRRFGSVGMVGDGVNDAPALAQADIGFAMGAAGTATALETADVAIMDDDPRKIADFISLSRRCATVLKQNIGLALGIKVVFLTLALSGHATLWMAVFADMGASLLVVFNGLRLLRR</sequence>
<protein>
    <recommendedName>
        <fullName evidence="10">P-type Zn(2+) transporter</fullName>
        <ecNumber evidence="10">7.2.2.12</ecNumber>
    </recommendedName>
</protein>
<dbReference type="InterPro" id="IPR036163">
    <property type="entry name" value="HMA_dom_sf"/>
</dbReference>
<feature type="transmembrane region" description="Helical" evidence="12">
    <location>
        <begin position="172"/>
        <end position="190"/>
    </location>
</feature>
<dbReference type="InterPro" id="IPR023214">
    <property type="entry name" value="HAD_sf"/>
</dbReference>
<dbReference type="SUPFAM" id="SSF55008">
    <property type="entry name" value="HMA, heavy metal-associated domain"/>
    <property type="match status" value="1"/>
</dbReference>
<dbReference type="GO" id="GO:0005886">
    <property type="term" value="C:plasma membrane"/>
    <property type="evidence" value="ECO:0007669"/>
    <property type="project" value="UniProtKB-SubCell"/>
</dbReference>
<evidence type="ECO:0000256" key="4">
    <source>
        <dbReference type="ARBA" id="ARBA00022723"/>
    </source>
</evidence>
<dbReference type="NCBIfam" id="TIGR01525">
    <property type="entry name" value="ATPase-IB_hvy"/>
    <property type="match status" value="1"/>
</dbReference>
<evidence type="ECO:0000256" key="5">
    <source>
        <dbReference type="ARBA" id="ARBA00022741"/>
    </source>
</evidence>
<evidence type="ECO:0000313" key="16">
    <source>
        <dbReference type="Proteomes" id="UP000198985"/>
    </source>
</evidence>
<dbReference type="InterPro" id="IPR006121">
    <property type="entry name" value="HMA_dom"/>
</dbReference>
<dbReference type="AlphaFoldDB" id="A0A1H5NN16"/>
<dbReference type="PANTHER" id="PTHR48085">
    <property type="entry name" value="CADMIUM/ZINC-TRANSPORTING ATPASE HMA2-RELATED"/>
    <property type="match status" value="1"/>
</dbReference>
<dbReference type="SFLD" id="SFLDS00003">
    <property type="entry name" value="Haloacid_Dehalogenase"/>
    <property type="match status" value="1"/>
</dbReference>
<evidence type="ECO:0000256" key="2">
    <source>
        <dbReference type="ARBA" id="ARBA00006024"/>
    </source>
</evidence>
<dbReference type="InterPro" id="IPR027256">
    <property type="entry name" value="P-typ_ATPase_IB"/>
</dbReference>
<gene>
    <name evidence="15" type="ORF">SAMN04490194_6323</name>
</gene>
<dbReference type="PRINTS" id="PR00119">
    <property type="entry name" value="CATATPASE"/>
</dbReference>
<dbReference type="InterPro" id="IPR023299">
    <property type="entry name" value="ATPase_P-typ_cyto_dom_N"/>
</dbReference>
<evidence type="ECO:0000256" key="11">
    <source>
        <dbReference type="ARBA" id="ARBA00047308"/>
    </source>
</evidence>
<dbReference type="SFLD" id="SFLDF00027">
    <property type="entry name" value="p-type_atpase"/>
    <property type="match status" value="1"/>
</dbReference>
<keyword evidence="7" id="KW-1278">Translocase</keyword>
<dbReference type="GO" id="GO:0005524">
    <property type="term" value="F:ATP binding"/>
    <property type="evidence" value="ECO:0007669"/>
    <property type="project" value="UniProtKB-UniRule"/>
</dbReference>
<organism evidence="15 16">
    <name type="scientific">Pseudomonas migulae</name>
    <dbReference type="NCBI Taxonomy" id="78543"/>
    <lineage>
        <taxon>Bacteria</taxon>
        <taxon>Pseudomonadati</taxon>
        <taxon>Pseudomonadota</taxon>
        <taxon>Gammaproteobacteria</taxon>
        <taxon>Pseudomonadales</taxon>
        <taxon>Pseudomonadaceae</taxon>
        <taxon>Pseudomonas</taxon>
    </lineage>
</organism>
<feature type="transmembrane region" description="Helical" evidence="12">
    <location>
        <begin position="398"/>
        <end position="419"/>
    </location>
</feature>
<dbReference type="GO" id="GO:0016463">
    <property type="term" value="F:P-type zinc transporter activity"/>
    <property type="evidence" value="ECO:0007669"/>
    <property type="project" value="UniProtKB-EC"/>
</dbReference>
<dbReference type="Gene3D" id="3.40.50.1000">
    <property type="entry name" value="HAD superfamily/HAD-like"/>
    <property type="match status" value="1"/>
</dbReference>
<feature type="transmembrane region" description="Helical" evidence="12">
    <location>
        <begin position="196"/>
        <end position="214"/>
    </location>
</feature>
<dbReference type="GO" id="GO:0015086">
    <property type="term" value="F:cadmium ion transmembrane transporter activity"/>
    <property type="evidence" value="ECO:0007669"/>
    <property type="project" value="TreeGrafter"/>
</dbReference>
<dbReference type="InterPro" id="IPR018303">
    <property type="entry name" value="ATPase_P-typ_P_site"/>
</dbReference>
<keyword evidence="6 12" id="KW-0067">ATP-binding</keyword>
<feature type="domain" description="HMA" evidence="14">
    <location>
        <begin position="86"/>
        <end position="150"/>
    </location>
</feature>